<name>A0A8H3NVW5_9EURO</name>
<gene>
    <name evidence="1" type="ORF">IFM46972_05083</name>
</gene>
<organism evidence="1 2">
    <name type="scientific">Aspergillus udagawae</name>
    <dbReference type="NCBI Taxonomy" id="91492"/>
    <lineage>
        <taxon>Eukaryota</taxon>
        <taxon>Fungi</taxon>
        <taxon>Dikarya</taxon>
        <taxon>Ascomycota</taxon>
        <taxon>Pezizomycotina</taxon>
        <taxon>Eurotiomycetes</taxon>
        <taxon>Eurotiomycetidae</taxon>
        <taxon>Eurotiales</taxon>
        <taxon>Aspergillaceae</taxon>
        <taxon>Aspergillus</taxon>
        <taxon>Aspergillus subgen. Fumigati</taxon>
    </lineage>
</organism>
<sequence length="64" mass="7447">MPSAADMEKRGLQWIKLWQSRRVDVMKSPDKKWVLSQGINVKHHPTTYDFLRSARRPVASPKEG</sequence>
<dbReference type="EMBL" id="BLKC01000030">
    <property type="protein sequence ID" value="GFF37018.1"/>
    <property type="molecule type" value="Genomic_DNA"/>
</dbReference>
<evidence type="ECO:0000313" key="2">
    <source>
        <dbReference type="Proteomes" id="UP000465221"/>
    </source>
</evidence>
<comment type="caution">
    <text evidence="1">The sequence shown here is derived from an EMBL/GenBank/DDBJ whole genome shotgun (WGS) entry which is preliminary data.</text>
</comment>
<evidence type="ECO:0000313" key="1">
    <source>
        <dbReference type="EMBL" id="GFF37018.1"/>
    </source>
</evidence>
<accession>A0A8H3NVW5</accession>
<protein>
    <submittedName>
        <fullName evidence="1">Uncharacterized protein</fullName>
    </submittedName>
</protein>
<dbReference type="AlphaFoldDB" id="A0A8H3NVW5"/>
<dbReference type="Proteomes" id="UP000465221">
    <property type="component" value="Unassembled WGS sequence"/>
</dbReference>
<proteinExistence type="predicted"/>
<reference evidence="1 2" key="1">
    <citation type="submission" date="2020-01" db="EMBL/GenBank/DDBJ databases">
        <title>Draft genome sequence of Aspergillus udagawae IFM 46972.</title>
        <authorList>
            <person name="Takahashi H."/>
            <person name="Yaguchi T."/>
        </authorList>
    </citation>
    <scope>NUCLEOTIDE SEQUENCE [LARGE SCALE GENOMIC DNA]</scope>
    <source>
        <strain evidence="1 2">IFM 46972</strain>
    </source>
</reference>